<evidence type="ECO:0000313" key="4">
    <source>
        <dbReference type="Proteomes" id="UP000215453"/>
    </source>
</evidence>
<dbReference type="AlphaFoldDB" id="A0A1Y6LFM5"/>
<dbReference type="EMBL" id="LT882679">
    <property type="protein sequence ID" value="SMY23214.1"/>
    <property type="molecule type" value="Genomic_DNA"/>
</dbReference>
<gene>
    <name evidence="3" type="ORF">ZT1A5_G4654</name>
</gene>
<sequence>MAMPLEPMDLDDDDDESSPSSPGQIGTCLERFLQEQLTRLHPGDDPILRCGNALLSALAIRPREVLREAHRMLYSRKADEVDVCWLRLFEEASLHVVFCLLPSQPPSADEDALKIWLAEVIAVLDRAIIIAGAPARREVINVLLEELEPIAQQCNSNAKPQLFHVGPPPALQTSSPIARTRKSFDRDGFFEYLTTCQPPHPIIIPDLLSDWPALHLWRDLGYLHHRTMGGLRLVPIEIGSSYTSQDWSQKIVTFGQFADTYLGPLESHARDSGHVPKEVAYLAQHDLFAHIPSLARDIMSPSLLTVSPPPSIGAALQTPGLATSLPHHGEAPRMNAWLGPAGTKTPLHTDPWHNLFCQVVGWKYIRLYPPEERERLYPRGKDGMGVDGSNTSGIDVQLLRPAIGKHEVRAEDFKQARKSHEVEFPHAEEARYVEAMLGPGDSLYVPLGWWHYVESATTSFSVSFWWI</sequence>
<dbReference type="Proteomes" id="UP000215453">
    <property type="component" value="Chromosome 4"/>
</dbReference>
<feature type="domain" description="JmjC" evidence="2">
    <location>
        <begin position="280"/>
        <end position="467"/>
    </location>
</feature>
<evidence type="ECO:0000256" key="1">
    <source>
        <dbReference type="SAM" id="MobiDB-lite"/>
    </source>
</evidence>
<dbReference type="PANTHER" id="PTHR12461">
    <property type="entry name" value="HYPOXIA-INDUCIBLE FACTOR 1 ALPHA INHIBITOR-RELATED"/>
    <property type="match status" value="1"/>
</dbReference>
<dbReference type="InterPro" id="IPR041667">
    <property type="entry name" value="Cupin_8"/>
</dbReference>
<protein>
    <recommendedName>
        <fullName evidence="2">JmjC domain-containing protein</fullName>
    </recommendedName>
</protein>
<dbReference type="SUPFAM" id="SSF51197">
    <property type="entry name" value="Clavaminate synthase-like"/>
    <property type="match status" value="1"/>
</dbReference>
<dbReference type="PROSITE" id="PS51184">
    <property type="entry name" value="JMJC"/>
    <property type="match status" value="1"/>
</dbReference>
<dbReference type="Gene3D" id="2.60.120.650">
    <property type="entry name" value="Cupin"/>
    <property type="match status" value="1"/>
</dbReference>
<organism evidence="3 4">
    <name type="scientific">Zymoseptoria tritici ST99CH_1A5</name>
    <dbReference type="NCBI Taxonomy" id="1276529"/>
    <lineage>
        <taxon>Eukaryota</taxon>
        <taxon>Fungi</taxon>
        <taxon>Dikarya</taxon>
        <taxon>Ascomycota</taxon>
        <taxon>Pezizomycotina</taxon>
        <taxon>Dothideomycetes</taxon>
        <taxon>Dothideomycetidae</taxon>
        <taxon>Mycosphaerellales</taxon>
        <taxon>Mycosphaerellaceae</taxon>
        <taxon>Zymoseptoria</taxon>
    </lineage>
</organism>
<reference evidence="3 4" key="1">
    <citation type="submission" date="2016-10" db="EMBL/GenBank/DDBJ databases">
        <authorList>
            <person name="Varghese N."/>
        </authorList>
    </citation>
    <scope>NUCLEOTIDE SEQUENCE [LARGE SCALE GENOMIC DNA]</scope>
</reference>
<dbReference type="SMART" id="SM00558">
    <property type="entry name" value="JmjC"/>
    <property type="match status" value="1"/>
</dbReference>
<feature type="compositionally biased region" description="Acidic residues" evidence="1">
    <location>
        <begin position="8"/>
        <end position="17"/>
    </location>
</feature>
<evidence type="ECO:0000313" key="3">
    <source>
        <dbReference type="EMBL" id="SMY23214.1"/>
    </source>
</evidence>
<feature type="region of interest" description="Disordered" evidence="1">
    <location>
        <begin position="1"/>
        <end position="25"/>
    </location>
</feature>
<evidence type="ECO:0000259" key="2">
    <source>
        <dbReference type="PROSITE" id="PS51184"/>
    </source>
</evidence>
<proteinExistence type="predicted"/>
<name>A0A1Y6LFM5_ZYMTR</name>
<accession>A0A1Y6LFM5</accession>
<dbReference type="Pfam" id="PF13621">
    <property type="entry name" value="Cupin_8"/>
    <property type="match status" value="1"/>
</dbReference>
<dbReference type="InterPro" id="IPR003347">
    <property type="entry name" value="JmjC_dom"/>
</dbReference>
<dbReference type="PANTHER" id="PTHR12461:SF101">
    <property type="entry name" value="TRNA WYBUTOSINE-SYNTHESIZING PROTEIN 4"/>
    <property type="match status" value="1"/>
</dbReference>